<dbReference type="AlphaFoldDB" id="A0A392RP17"/>
<evidence type="ECO:0000313" key="1">
    <source>
        <dbReference type="EMBL" id="MCI38398.1"/>
    </source>
</evidence>
<reference evidence="1 2" key="1">
    <citation type="journal article" date="2018" name="Front. Plant Sci.">
        <title>Red Clover (Trifolium pratense) and Zigzag Clover (T. medium) - A Picture of Genomic Similarities and Differences.</title>
        <authorList>
            <person name="Dluhosova J."/>
            <person name="Istvanek J."/>
            <person name="Nedelnik J."/>
            <person name="Repkova J."/>
        </authorList>
    </citation>
    <scope>NUCLEOTIDE SEQUENCE [LARGE SCALE GENOMIC DNA]</scope>
    <source>
        <strain evidence="2">cv. 10/8</strain>
        <tissue evidence="1">Leaf</tissue>
    </source>
</reference>
<dbReference type="Proteomes" id="UP000265520">
    <property type="component" value="Unassembled WGS sequence"/>
</dbReference>
<sequence>MRFYPLVKQPRALESLMLHVINDDINYEFLEGVVANMDDEGEPVQQHGHCSLTEK</sequence>
<protein>
    <submittedName>
        <fullName evidence="1">Uncharacterized protein</fullName>
    </submittedName>
</protein>
<proteinExistence type="predicted"/>
<evidence type="ECO:0000313" key="2">
    <source>
        <dbReference type="Proteomes" id="UP000265520"/>
    </source>
</evidence>
<organism evidence="1 2">
    <name type="scientific">Trifolium medium</name>
    <dbReference type="NCBI Taxonomy" id="97028"/>
    <lineage>
        <taxon>Eukaryota</taxon>
        <taxon>Viridiplantae</taxon>
        <taxon>Streptophyta</taxon>
        <taxon>Embryophyta</taxon>
        <taxon>Tracheophyta</taxon>
        <taxon>Spermatophyta</taxon>
        <taxon>Magnoliopsida</taxon>
        <taxon>eudicotyledons</taxon>
        <taxon>Gunneridae</taxon>
        <taxon>Pentapetalae</taxon>
        <taxon>rosids</taxon>
        <taxon>fabids</taxon>
        <taxon>Fabales</taxon>
        <taxon>Fabaceae</taxon>
        <taxon>Papilionoideae</taxon>
        <taxon>50 kb inversion clade</taxon>
        <taxon>NPAAA clade</taxon>
        <taxon>Hologalegina</taxon>
        <taxon>IRL clade</taxon>
        <taxon>Trifolieae</taxon>
        <taxon>Trifolium</taxon>
    </lineage>
</organism>
<comment type="caution">
    <text evidence="1">The sequence shown here is derived from an EMBL/GenBank/DDBJ whole genome shotgun (WGS) entry which is preliminary data.</text>
</comment>
<dbReference type="EMBL" id="LXQA010255354">
    <property type="protein sequence ID" value="MCI38398.1"/>
    <property type="molecule type" value="Genomic_DNA"/>
</dbReference>
<name>A0A392RP17_9FABA</name>
<accession>A0A392RP17</accession>
<keyword evidence="2" id="KW-1185">Reference proteome</keyword>
<feature type="non-terminal residue" evidence="1">
    <location>
        <position position="55"/>
    </location>
</feature>